<dbReference type="GO" id="GO:0008170">
    <property type="term" value="F:N-methyltransferase activity"/>
    <property type="evidence" value="ECO:0007669"/>
    <property type="project" value="InterPro"/>
</dbReference>
<name>A0AAE4I3M0_9ENTE</name>
<dbReference type="InterPro" id="IPR029063">
    <property type="entry name" value="SAM-dependent_MTases_sf"/>
</dbReference>
<dbReference type="Gene3D" id="3.40.50.150">
    <property type="entry name" value="Vaccinia Virus protein VP39"/>
    <property type="match status" value="1"/>
</dbReference>
<evidence type="ECO:0000313" key="3">
    <source>
        <dbReference type="Proteomes" id="UP001180842"/>
    </source>
</evidence>
<evidence type="ECO:0000259" key="1">
    <source>
        <dbReference type="Pfam" id="PF02384"/>
    </source>
</evidence>
<keyword evidence="2" id="KW-0489">Methyltransferase</keyword>
<dbReference type="AlphaFoldDB" id="A0AAE4I3M0"/>
<feature type="domain" description="DNA methylase adenine-specific" evidence="1">
    <location>
        <begin position="62"/>
        <end position="171"/>
    </location>
</feature>
<accession>A0AAE4I3M0</accession>
<sequence>MNLTTEKINELLGIKESYKASDALMAILFDKEKREETFKAFLEIEWRLDRDWFHAYFEEEHANKKKFAQDFTPDSISKLLSVIVGPGSNNLDVAAGTGSLMIQKWNHDRTSMSPFDYKPSMFLYQCEELSDRALPFLLFNLMVRGMNATVVHGDALTREAKQVYFIQNDADDYMAFSSLNVMPHSENVEKEFDIRKWIEEPIEHVESPISIVDKYFKTYEPDEDSTQLSLF</sequence>
<organism evidence="2 3">
    <name type="scientific">Enterococcus pseudoavium</name>
    <dbReference type="NCBI Taxonomy" id="44007"/>
    <lineage>
        <taxon>Bacteria</taxon>
        <taxon>Bacillati</taxon>
        <taxon>Bacillota</taxon>
        <taxon>Bacilli</taxon>
        <taxon>Lactobacillales</taxon>
        <taxon>Enterococcaceae</taxon>
        <taxon>Enterococcus</taxon>
    </lineage>
</organism>
<dbReference type="Pfam" id="PF02384">
    <property type="entry name" value="N6_Mtase"/>
    <property type="match status" value="1"/>
</dbReference>
<gene>
    <name evidence="2" type="ORF">P7H00_14400</name>
</gene>
<proteinExistence type="predicted"/>
<dbReference type="SUPFAM" id="SSF53335">
    <property type="entry name" value="S-adenosyl-L-methionine-dependent methyltransferases"/>
    <property type="match status" value="1"/>
</dbReference>
<dbReference type="GO" id="GO:0003677">
    <property type="term" value="F:DNA binding"/>
    <property type="evidence" value="ECO:0007669"/>
    <property type="project" value="InterPro"/>
</dbReference>
<evidence type="ECO:0000313" key="2">
    <source>
        <dbReference type="EMBL" id="MDT2738293.1"/>
    </source>
</evidence>
<keyword evidence="2" id="KW-0808">Transferase</keyword>
<dbReference type="GO" id="GO:0032259">
    <property type="term" value="P:methylation"/>
    <property type="evidence" value="ECO:0007669"/>
    <property type="project" value="UniProtKB-KW"/>
</dbReference>
<dbReference type="RefSeq" id="WP_311797652.1">
    <property type="nucleotide sequence ID" value="NZ_JARQAI010000055.1"/>
</dbReference>
<dbReference type="EMBL" id="JARQAI010000055">
    <property type="protein sequence ID" value="MDT2738293.1"/>
    <property type="molecule type" value="Genomic_DNA"/>
</dbReference>
<protein>
    <submittedName>
        <fullName evidence="2">N-6 DNA methylase</fullName>
    </submittedName>
</protein>
<dbReference type="InterPro" id="IPR003356">
    <property type="entry name" value="DNA_methylase_A-5"/>
</dbReference>
<reference evidence="2" key="1">
    <citation type="submission" date="2023-03" db="EMBL/GenBank/DDBJ databases">
        <authorList>
            <person name="Shen W."/>
            <person name="Cai J."/>
        </authorList>
    </citation>
    <scope>NUCLEOTIDE SEQUENCE</scope>
    <source>
        <strain evidence="2">P69-2</strain>
    </source>
</reference>
<comment type="caution">
    <text evidence="2">The sequence shown here is derived from an EMBL/GenBank/DDBJ whole genome shotgun (WGS) entry which is preliminary data.</text>
</comment>
<dbReference type="Proteomes" id="UP001180842">
    <property type="component" value="Unassembled WGS sequence"/>
</dbReference>